<dbReference type="eggNOG" id="ENOG5032T42">
    <property type="taxonomic scope" value="Bacteria"/>
</dbReference>
<feature type="transmembrane region" description="Helical" evidence="1">
    <location>
        <begin position="38"/>
        <end position="59"/>
    </location>
</feature>
<accession>L0D940</accession>
<dbReference type="RefSeq" id="WP_015244542.1">
    <property type="nucleotide sequence ID" value="NC_019892.1"/>
</dbReference>
<organism evidence="2 3">
    <name type="scientific">Singulisphaera acidiphila (strain ATCC BAA-1392 / DSM 18658 / VKM B-2454 / MOB10)</name>
    <dbReference type="NCBI Taxonomy" id="886293"/>
    <lineage>
        <taxon>Bacteria</taxon>
        <taxon>Pseudomonadati</taxon>
        <taxon>Planctomycetota</taxon>
        <taxon>Planctomycetia</taxon>
        <taxon>Isosphaerales</taxon>
        <taxon>Isosphaeraceae</taxon>
        <taxon>Singulisphaera</taxon>
    </lineage>
</organism>
<evidence type="ECO:0008006" key="4">
    <source>
        <dbReference type="Google" id="ProtNLM"/>
    </source>
</evidence>
<feature type="transmembrane region" description="Helical" evidence="1">
    <location>
        <begin position="65"/>
        <end position="84"/>
    </location>
</feature>
<dbReference type="Proteomes" id="UP000010798">
    <property type="component" value="Chromosome"/>
</dbReference>
<feature type="transmembrane region" description="Helical" evidence="1">
    <location>
        <begin position="96"/>
        <end position="114"/>
    </location>
</feature>
<keyword evidence="1" id="KW-0472">Membrane</keyword>
<evidence type="ECO:0000313" key="2">
    <source>
        <dbReference type="EMBL" id="AGA25365.1"/>
    </source>
</evidence>
<keyword evidence="1" id="KW-0812">Transmembrane</keyword>
<dbReference type="EMBL" id="CP003364">
    <property type="protein sequence ID" value="AGA25365.1"/>
    <property type="molecule type" value="Genomic_DNA"/>
</dbReference>
<feature type="transmembrane region" description="Helical" evidence="1">
    <location>
        <begin position="6"/>
        <end position="31"/>
    </location>
</feature>
<dbReference type="KEGG" id="saci:Sinac_0962"/>
<name>L0D940_SINAD</name>
<evidence type="ECO:0000313" key="3">
    <source>
        <dbReference type="Proteomes" id="UP000010798"/>
    </source>
</evidence>
<protein>
    <recommendedName>
        <fullName evidence="4">DUF2306 domain-containing protein</fullName>
    </recommendedName>
</protein>
<reference evidence="2 3" key="1">
    <citation type="submission" date="2012-02" db="EMBL/GenBank/DDBJ databases">
        <title>Complete sequence of chromosome of Singulisphaera acidiphila DSM 18658.</title>
        <authorList>
            <consortium name="US DOE Joint Genome Institute (JGI-PGF)"/>
            <person name="Lucas S."/>
            <person name="Copeland A."/>
            <person name="Lapidus A."/>
            <person name="Glavina del Rio T."/>
            <person name="Dalin E."/>
            <person name="Tice H."/>
            <person name="Bruce D."/>
            <person name="Goodwin L."/>
            <person name="Pitluck S."/>
            <person name="Peters L."/>
            <person name="Ovchinnikova G."/>
            <person name="Chertkov O."/>
            <person name="Kyrpides N."/>
            <person name="Mavromatis K."/>
            <person name="Ivanova N."/>
            <person name="Brettin T."/>
            <person name="Detter J.C."/>
            <person name="Han C."/>
            <person name="Larimer F."/>
            <person name="Land M."/>
            <person name="Hauser L."/>
            <person name="Markowitz V."/>
            <person name="Cheng J.-F."/>
            <person name="Hugenholtz P."/>
            <person name="Woyke T."/>
            <person name="Wu D."/>
            <person name="Tindall B."/>
            <person name="Pomrenke H."/>
            <person name="Brambilla E."/>
            <person name="Klenk H.-P."/>
            <person name="Eisen J.A."/>
        </authorList>
    </citation>
    <scope>NUCLEOTIDE SEQUENCE [LARGE SCALE GENOMIC DNA]</scope>
    <source>
        <strain evidence="3">ATCC BAA-1392 / DSM 18658 / VKM B-2454 / MOB10</strain>
    </source>
</reference>
<evidence type="ECO:0000256" key="1">
    <source>
        <dbReference type="SAM" id="Phobius"/>
    </source>
</evidence>
<keyword evidence="3" id="KW-1185">Reference proteome</keyword>
<feature type="transmembrane region" description="Helical" evidence="1">
    <location>
        <begin position="134"/>
        <end position="152"/>
    </location>
</feature>
<keyword evidence="1" id="KW-1133">Transmembrane helix</keyword>
<dbReference type="STRING" id="886293.Sinac_0962"/>
<dbReference type="HOGENOM" id="CLU_136221_0_0_0"/>
<sequence length="164" mass="17565">MLSGMSAFTLVHVAISLVAIGSGFVVLFGLLTGKRLDGWTVFFLATTVATSVTGFGFPIHGFTPGLGLGVISLLVLAVAIYARYARRLTGVWRRVYVVSATAALYFNFFVLIVQSFQKVPTLKALAPTQTELPFALTQLTALVAFLILGFLASTRFRESPASIA</sequence>
<gene>
    <name evidence="2" type="ordered locus">Sinac_0962</name>
</gene>
<dbReference type="AlphaFoldDB" id="L0D940"/>
<dbReference type="OrthoDB" id="122197at2"/>
<proteinExistence type="predicted"/>